<evidence type="ECO:0000313" key="2">
    <source>
        <dbReference type="EMBL" id="JAS92265.1"/>
    </source>
</evidence>
<feature type="non-terminal residue" evidence="2">
    <location>
        <position position="1"/>
    </location>
</feature>
<dbReference type="PANTHER" id="PTHR11012:SF30">
    <property type="entry name" value="PROTEIN KINASE-LIKE DOMAIN-CONTAINING"/>
    <property type="match status" value="1"/>
</dbReference>
<feature type="domain" description="CHK kinase-like" evidence="1">
    <location>
        <begin position="77"/>
        <end position="273"/>
    </location>
</feature>
<proteinExistence type="predicted"/>
<gene>
    <name evidence="2" type="ORF">g.38113</name>
</gene>
<name>A0A1B6IZA7_9HEMI</name>
<evidence type="ECO:0000259" key="1">
    <source>
        <dbReference type="SMART" id="SM00587"/>
    </source>
</evidence>
<dbReference type="InterPro" id="IPR015897">
    <property type="entry name" value="CHK_kinase-like"/>
</dbReference>
<organism evidence="2">
    <name type="scientific">Homalodisca liturata</name>
    <dbReference type="NCBI Taxonomy" id="320908"/>
    <lineage>
        <taxon>Eukaryota</taxon>
        <taxon>Metazoa</taxon>
        <taxon>Ecdysozoa</taxon>
        <taxon>Arthropoda</taxon>
        <taxon>Hexapoda</taxon>
        <taxon>Insecta</taxon>
        <taxon>Pterygota</taxon>
        <taxon>Neoptera</taxon>
        <taxon>Paraneoptera</taxon>
        <taxon>Hemiptera</taxon>
        <taxon>Auchenorrhyncha</taxon>
        <taxon>Membracoidea</taxon>
        <taxon>Cicadellidae</taxon>
        <taxon>Cicadellinae</taxon>
        <taxon>Proconiini</taxon>
        <taxon>Homalodisca</taxon>
    </lineage>
</organism>
<dbReference type="SUPFAM" id="SSF56112">
    <property type="entry name" value="Protein kinase-like (PK-like)"/>
    <property type="match status" value="1"/>
</dbReference>
<dbReference type="AlphaFoldDB" id="A0A1B6IZA7"/>
<dbReference type="InterPro" id="IPR011009">
    <property type="entry name" value="Kinase-like_dom_sf"/>
</dbReference>
<dbReference type="InterPro" id="IPR004119">
    <property type="entry name" value="EcKL"/>
</dbReference>
<reference evidence="2" key="1">
    <citation type="submission" date="2015-11" db="EMBL/GenBank/DDBJ databases">
        <title>De novo transcriptome assembly of four potential Pierce s Disease insect vectors from Arizona vineyards.</title>
        <authorList>
            <person name="Tassone E.E."/>
        </authorList>
    </citation>
    <scope>NUCLEOTIDE SEQUENCE</scope>
</reference>
<dbReference type="EMBL" id="GECU01015441">
    <property type="protein sequence ID" value="JAS92265.1"/>
    <property type="molecule type" value="Transcribed_RNA"/>
</dbReference>
<sequence length="365" mass="42173">TSIILRVRAQYRKDGEGNAREIRLIVKVPPEKECLNWGDTICRKEHNFYSIIVPHFSKYFDVSIFPKSYPISIPTVVVLEDLCVSNYKEKPRFEQLDFNHCKLFFEAAARMHAASVVMVETVPNIIDVYGTEGNVQKDEDPHMKKLFSSLISIGARSLADLFRNIADYKDVVEFLDDIANDIWRLIIAAEISTKCLKSFVQRDCYGANMMFGYDNFGKVESIKIIDFQLYSYLPAVIDIISFVWRSADNDVRENHLDELYKIYCDNLNQSLSEFGSSKSITLDELKEQLNIFSPWVLYMICFYLPYGQAKHPIPFRTLLDSSVENPQKCFDLVRGMIAESPTVFPSILKHLRDQGVMESIRKLYL</sequence>
<accession>A0A1B6IZA7</accession>
<dbReference type="PANTHER" id="PTHR11012">
    <property type="entry name" value="PROTEIN KINASE-LIKE DOMAIN-CONTAINING"/>
    <property type="match status" value="1"/>
</dbReference>
<dbReference type="Pfam" id="PF02958">
    <property type="entry name" value="EcKL"/>
    <property type="match status" value="1"/>
</dbReference>
<protein>
    <recommendedName>
        <fullName evidence="1">CHK kinase-like domain-containing protein</fullName>
    </recommendedName>
</protein>
<dbReference type="SMART" id="SM00587">
    <property type="entry name" value="CHK"/>
    <property type="match status" value="1"/>
</dbReference>